<dbReference type="GO" id="GO:0016799">
    <property type="term" value="F:hydrolase activity, hydrolyzing N-glycosyl compounds"/>
    <property type="evidence" value="ECO:0007669"/>
    <property type="project" value="InterPro"/>
</dbReference>
<reference evidence="1 2" key="1">
    <citation type="journal article" date="2015" name="Fungal Genet. Biol.">
        <title>Evolution of novel wood decay mechanisms in Agaricales revealed by the genome sequences of Fistulina hepatica and Cylindrobasidium torrendii.</title>
        <authorList>
            <person name="Floudas D."/>
            <person name="Held B.W."/>
            <person name="Riley R."/>
            <person name="Nagy L.G."/>
            <person name="Koehler G."/>
            <person name="Ransdell A.S."/>
            <person name="Younus H."/>
            <person name="Chow J."/>
            <person name="Chiniquy J."/>
            <person name="Lipzen A."/>
            <person name="Tritt A."/>
            <person name="Sun H."/>
            <person name="Haridas S."/>
            <person name="LaButti K."/>
            <person name="Ohm R.A."/>
            <person name="Kues U."/>
            <person name="Blanchette R.A."/>
            <person name="Grigoriev I.V."/>
            <person name="Minto R.E."/>
            <person name="Hibbett D.S."/>
        </authorList>
    </citation>
    <scope>NUCLEOTIDE SEQUENCE [LARGE SCALE GENOMIC DNA]</scope>
    <source>
        <strain evidence="1 2">ATCC 64428</strain>
    </source>
</reference>
<dbReference type="Proteomes" id="UP000054144">
    <property type="component" value="Unassembled WGS sequence"/>
</dbReference>
<dbReference type="EMBL" id="KN881728">
    <property type="protein sequence ID" value="KIY49066.1"/>
    <property type="molecule type" value="Genomic_DNA"/>
</dbReference>
<dbReference type="PANTHER" id="PTHR43264">
    <property type="match status" value="1"/>
</dbReference>
<dbReference type="SUPFAM" id="SSF53590">
    <property type="entry name" value="Nucleoside hydrolase"/>
    <property type="match status" value="1"/>
</dbReference>
<proteinExistence type="predicted"/>
<name>A0A0D7AGP6_9AGAR</name>
<dbReference type="Gene3D" id="3.90.245.10">
    <property type="entry name" value="Ribonucleoside hydrolase-like"/>
    <property type="match status" value="1"/>
</dbReference>
<dbReference type="PANTHER" id="PTHR43264:SF1">
    <property type="entry name" value="INOSINE_URIDINE-PREFERRING NUCLEOSIDE HYDROLASE DOMAIN-CONTAINING PROTEIN"/>
    <property type="match status" value="1"/>
</dbReference>
<evidence type="ECO:0008006" key="3">
    <source>
        <dbReference type="Google" id="ProtNLM"/>
    </source>
</evidence>
<dbReference type="AlphaFoldDB" id="A0A0D7AGP6"/>
<accession>A0A0D7AGP6</accession>
<dbReference type="OrthoDB" id="187522at2759"/>
<evidence type="ECO:0000313" key="2">
    <source>
        <dbReference type="Proteomes" id="UP000054144"/>
    </source>
</evidence>
<dbReference type="InterPro" id="IPR036452">
    <property type="entry name" value="Ribo_hydro-like"/>
</dbReference>
<evidence type="ECO:0000313" key="1">
    <source>
        <dbReference type="EMBL" id="KIY49066.1"/>
    </source>
</evidence>
<keyword evidence="2" id="KW-1185">Reference proteome</keyword>
<gene>
    <name evidence="1" type="ORF">FISHEDRAFT_73021</name>
</gene>
<sequence length="330" mass="35903">MLASHVEGGSRESRQPIYAKRMGFRVAIVSRWTLAALLACAAASTTSPEAPKLILLDVDIFGGIDDTATLAVVQVLHHPGLADVRGVLVNTHSKWSTLAANAINMYYGSGDVPVAAIRPLTDEVALLTQYIDSRGECASKIGHFPHTLKDSASTPTPADLYRNLLGQAEDDSVTIVSLGLFDNRGALEFAHASADEYSYGTTARSGEGQRTRRHERIIPSGWEYNFDSATPLTTYFVVDSWQGRVTYSGLYPGAEIYMGASLTSRAPTDSLLRAACQWYAAGCSASRSSWDPVTTMYAILGLDSPGYDMLGIPRLFHYLRERVWIQQSVS</sequence>
<organism evidence="1 2">
    <name type="scientific">Fistulina hepatica ATCC 64428</name>
    <dbReference type="NCBI Taxonomy" id="1128425"/>
    <lineage>
        <taxon>Eukaryota</taxon>
        <taxon>Fungi</taxon>
        <taxon>Dikarya</taxon>
        <taxon>Basidiomycota</taxon>
        <taxon>Agaricomycotina</taxon>
        <taxon>Agaricomycetes</taxon>
        <taxon>Agaricomycetidae</taxon>
        <taxon>Agaricales</taxon>
        <taxon>Fistulinaceae</taxon>
        <taxon>Fistulina</taxon>
    </lineage>
</organism>
<protein>
    <recommendedName>
        <fullName evidence="3">Inosine/uridine-preferring nucleoside hydrolase domain-containing protein</fullName>
    </recommendedName>
</protein>